<feature type="signal peptide" evidence="2">
    <location>
        <begin position="1"/>
        <end position="19"/>
    </location>
</feature>
<evidence type="ECO:0000313" key="4">
    <source>
        <dbReference type="Proteomes" id="UP000465221"/>
    </source>
</evidence>
<evidence type="ECO:0000256" key="1">
    <source>
        <dbReference type="SAM" id="MobiDB-lite"/>
    </source>
</evidence>
<name>A0A8H3NLB1_9EURO</name>
<feature type="chain" id="PRO_5034223257" description="Apple domain-containing protein" evidence="2">
    <location>
        <begin position="20"/>
        <end position="286"/>
    </location>
</feature>
<feature type="region of interest" description="Disordered" evidence="1">
    <location>
        <begin position="112"/>
        <end position="142"/>
    </location>
</feature>
<reference evidence="3 4" key="1">
    <citation type="submission" date="2020-01" db="EMBL/GenBank/DDBJ databases">
        <title>Draft genome sequence of Aspergillus udagawae IFM 46972.</title>
        <authorList>
            <person name="Takahashi H."/>
            <person name="Yaguchi T."/>
        </authorList>
    </citation>
    <scope>NUCLEOTIDE SEQUENCE [LARGE SCALE GENOMIC DNA]</scope>
    <source>
        <strain evidence="3 4">IFM 46972</strain>
    </source>
</reference>
<keyword evidence="2" id="KW-0732">Signal</keyword>
<dbReference type="Proteomes" id="UP000465221">
    <property type="component" value="Unassembled WGS sequence"/>
</dbReference>
<dbReference type="Gene3D" id="3.50.4.10">
    <property type="entry name" value="Hepatocyte Growth Factor"/>
    <property type="match status" value="1"/>
</dbReference>
<evidence type="ECO:0000313" key="3">
    <source>
        <dbReference type="EMBL" id="GFF32097.1"/>
    </source>
</evidence>
<evidence type="ECO:0000256" key="2">
    <source>
        <dbReference type="SAM" id="SignalP"/>
    </source>
</evidence>
<protein>
    <recommendedName>
        <fullName evidence="5">Apple domain-containing protein</fullName>
    </recommendedName>
</protein>
<organism evidence="3 4">
    <name type="scientific">Aspergillus udagawae</name>
    <dbReference type="NCBI Taxonomy" id="91492"/>
    <lineage>
        <taxon>Eukaryota</taxon>
        <taxon>Fungi</taxon>
        <taxon>Dikarya</taxon>
        <taxon>Ascomycota</taxon>
        <taxon>Pezizomycotina</taxon>
        <taxon>Eurotiomycetes</taxon>
        <taxon>Eurotiomycetidae</taxon>
        <taxon>Eurotiales</taxon>
        <taxon>Aspergillaceae</taxon>
        <taxon>Aspergillus</taxon>
        <taxon>Aspergillus subgen. Fumigati</taxon>
    </lineage>
</organism>
<proteinExistence type="predicted"/>
<gene>
    <name evidence="3" type="ORF">IFM46972_03433</name>
</gene>
<sequence>MNLLLYSLIIPLFGGPALGDYDSYDSLCPGQDGKTVTLPGGEYTVTCGGYYDWLVTGNRVDSGTRDSPEECVRLCSQSQDCDAMVYDSGACWEYSAQSQFLTPQVDPHGHTILLGPVLKKDPDSPDDSSDQTPITPPKTPEDYQQELDECNQEKSQLQTDKDSCVTDRDEYKADKDTCITDRDQFKKEKDLCITDRDQFKKERDQFKKERDQLKKEKDLCITDRDQFKKERDQFKQQRDVCNTDKQKVIGERDACLKKLATPPAPPPNLGPNNLFPDNYQCNFLLH</sequence>
<comment type="caution">
    <text evidence="3">The sequence shown here is derived from an EMBL/GenBank/DDBJ whole genome shotgun (WGS) entry which is preliminary data.</text>
</comment>
<dbReference type="EMBL" id="BLKC01000018">
    <property type="protein sequence ID" value="GFF32097.1"/>
    <property type="molecule type" value="Genomic_DNA"/>
</dbReference>
<evidence type="ECO:0008006" key="5">
    <source>
        <dbReference type="Google" id="ProtNLM"/>
    </source>
</evidence>
<dbReference type="AlphaFoldDB" id="A0A8H3NLB1"/>
<accession>A0A8H3NLB1</accession>